<evidence type="ECO:0000256" key="1">
    <source>
        <dbReference type="ARBA" id="ARBA00022448"/>
    </source>
</evidence>
<evidence type="ECO:0000259" key="8">
    <source>
        <dbReference type="PROSITE" id="PS51007"/>
    </source>
</evidence>
<keyword evidence="5 6" id="KW-0408">Iron</keyword>
<dbReference type="Pfam" id="PF13442">
    <property type="entry name" value="Cytochrome_CBB3"/>
    <property type="match status" value="1"/>
</dbReference>
<name>A0ABS2DNV3_9BACI</name>
<dbReference type="InterPro" id="IPR012218">
    <property type="entry name" value="Cyt_c_BACSU-c550-type"/>
</dbReference>
<keyword evidence="10" id="KW-1185">Reference proteome</keyword>
<dbReference type="PIRSF" id="PIRSF000025">
    <property type="entry name" value="Cytc_Bsub_c550"/>
    <property type="match status" value="1"/>
</dbReference>
<keyword evidence="7" id="KW-0812">Transmembrane</keyword>
<evidence type="ECO:0000313" key="10">
    <source>
        <dbReference type="Proteomes" id="UP001518925"/>
    </source>
</evidence>
<dbReference type="PROSITE" id="PS51007">
    <property type="entry name" value="CYTC"/>
    <property type="match status" value="1"/>
</dbReference>
<sequence length="117" mass="12374">MNRNPLIPFALIAFLGIGLMFLFSFVGLDNADEMANPGEKKEAVASTPEDLYKQSCLSCHGDQLQGVVGPALANIGSQYDVAHIEDVIVNGQGSGMPGGLVNAEQAKALAEWLAEKK</sequence>
<dbReference type="InterPro" id="IPR009056">
    <property type="entry name" value="Cyt_c-like_dom"/>
</dbReference>
<dbReference type="EMBL" id="JAFELM010000042">
    <property type="protein sequence ID" value="MBM6619273.1"/>
    <property type="molecule type" value="Genomic_DNA"/>
</dbReference>
<dbReference type="Proteomes" id="UP001518925">
    <property type="component" value="Unassembled WGS sequence"/>
</dbReference>
<feature type="transmembrane region" description="Helical" evidence="7">
    <location>
        <begin position="6"/>
        <end position="28"/>
    </location>
</feature>
<dbReference type="NCBIfam" id="NF045773">
    <property type="entry name" value="cytochro_C550"/>
    <property type="match status" value="1"/>
</dbReference>
<keyword evidence="1" id="KW-0813">Transport</keyword>
<keyword evidence="2 6" id="KW-0349">Heme</keyword>
<comment type="caution">
    <text evidence="9">The sequence shown here is derived from an EMBL/GenBank/DDBJ whole genome shotgun (WGS) entry which is preliminary data.</text>
</comment>
<evidence type="ECO:0000256" key="7">
    <source>
        <dbReference type="SAM" id="Phobius"/>
    </source>
</evidence>
<evidence type="ECO:0000256" key="5">
    <source>
        <dbReference type="ARBA" id="ARBA00023004"/>
    </source>
</evidence>
<dbReference type="InterPro" id="IPR036909">
    <property type="entry name" value="Cyt_c-like_dom_sf"/>
</dbReference>
<protein>
    <submittedName>
        <fullName evidence="9">Cytochrome c</fullName>
    </submittedName>
</protein>
<dbReference type="SUPFAM" id="SSF46626">
    <property type="entry name" value="Cytochrome c"/>
    <property type="match status" value="1"/>
</dbReference>
<dbReference type="PANTHER" id="PTHR37823">
    <property type="entry name" value="CYTOCHROME C-553-LIKE"/>
    <property type="match status" value="1"/>
</dbReference>
<keyword evidence="3 6" id="KW-0479">Metal-binding</keyword>
<feature type="domain" description="Cytochrome c" evidence="8">
    <location>
        <begin position="43"/>
        <end position="117"/>
    </location>
</feature>
<dbReference type="RefSeq" id="WP_204204696.1">
    <property type="nucleotide sequence ID" value="NZ_JAFELM010000042.1"/>
</dbReference>
<reference evidence="9 10" key="1">
    <citation type="submission" date="2021-02" db="EMBL/GenBank/DDBJ databases">
        <title>Bacillus sp. RD4P76, an endophyte from a halophyte.</title>
        <authorList>
            <person name="Sun J.-Q."/>
        </authorList>
    </citation>
    <scope>NUCLEOTIDE SEQUENCE [LARGE SCALE GENOMIC DNA]</scope>
    <source>
        <strain evidence="9 10">RD4P76</strain>
    </source>
</reference>
<evidence type="ECO:0000256" key="4">
    <source>
        <dbReference type="ARBA" id="ARBA00022982"/>
    </source>
</evidence>
<keyword evidence="4" id="KW-0249">Electron transport</keyword>
<proteinExistence type="predicted"/>
<evidence type="ECO:0000256" key="3">
    <source>
        <dbReference type="ARBA" id="ARBA00022723"/>
    </source>
</evidence>
<accession>A0ABS2DNV3</accession>
<dbReference type="InterPro" id="IPR051811">
    <property type="entry name" value="Cytochrome_c550/c551-like"/>
</dbReference>
<dbReference type="InterPro" id="IPR054780">
    <property type="entry name" value="Cytochro_C550_firm"/>
</dbReference>
<keyword evidence="7" id="KW-1133">Transmembrane helix</keyword>
<evidence type="ECO:0000313" key="9">
    <source>
        <dbReference type="EMBL" id="MBM6619273.1"/>
    </source>
</evidence>
<evidence type="ECO:0000256" key="6">
    <source>
        <dbReference type="PROSITE-ProRule" id="PRU00433"/>
    </source>
</evidence>
<dbReference type="PANTHER" id="PTHR37823:SF2">
    <property type="entry name" value="CYTOCHROME C-550"/>
    <property type="match status" value="1"/>
</dbReference>
<gene>
    <name evidence="9" type="ORF">JR050_16545</name>
</gene>
<evidence type="ECO:0000256" key="2">
    <source>
        <dbReference type="ARBA" id="ARBA00022617"/>
    </source>
</evidence>
<organism evidence="9 10">
    <name type="scientific">Bacillus suaedaesalsae</name>
    <dbReference type="NCBI Taxonomy" id="2810349"/>
    <lineage>
        <taxon>Bacteria</taxon>
        <taxon>Bacillati</taxon>
        <taxon>Bacillota</taxon>
        <taxon>Bacilli</taxon>
        <taxon>Bacillales</taxon>
        <taxon>Bacillaceae</taxon>
        <taxon>Bacillus</taxon>
    </lineage>
</organism>
<keyword evidence="7" id="KW-0472">Membrane</keyword>
<dbReference type="Gene3D" id="1.10.760.10">
    <property type="entry name" value="Cytochrome c-like domain"/>
    <property type="match status" value="1"/>
</dbReference>